<dbReference type="EMBL" id="UGVI01000001">
    <property type="protein sequence ID" value="SUE14174.1"/>
    <property type="molecule type" value="Genomic_DNA"/>
</dbReference>
<reference evidence="1 2" key="1">
    <citation type="submission" date="2018-06" db="EMBL/GenBank/DDBJ databases">
        <authorList>
            <consortium name="Pathogen Informatics"/>
            <person name="Doyle S."/>
        </authorList>
    </citation>
    <scope>NUCLEOTIDE SEQUENCE [LARGE SCALE GENOMIC DNA]</scope>
    <source>
        <strain evidence="1 2">NCTC13296</strain>
    </source>
</reference>
<keyword evidence="2" id="KW-1185">Reference proteome</keyword>
<evidence type="ECO:0000313" key="1">
    <source>
        <dbReference type="EMBL" id="SUE14174.1"/>
    </source>
</evidence>
<proteinExistence type="predicted"/>
<evidence type="ECO:0000313" key="2">
    <source>
        <dbReference type="Proteomes" id="UP000254569"/>
    </source>
</evidence>
<organism evidence="1 2">
    <name type="scientific">Rhodococcus gordoniae</name>
    <dbReference type="NCBI Taxonomy" id="223392"/>
    <lineage>
        <taxon>Bacteria</taxon>
        <taxon>Bacillati</taxon>
        <taxon>Actinomycetota</taxon>
        <taxon>Actinomycetes</taxon>
        <taxon>Mycobacteriales</taxon>
        <taxon>Nocardiaceae</taxon>
        <taxon>Rhodococcus</taxon>
    </lineage>
</organism>
<name>A0A379LVT7_9NOCA</name>
<dbReference type="Proteomes" id="UP000254569">
    <property type="component" value="Unassembled WGS sequence"/>
</dbReference>
<gene>
    <name evidence="1" type="ORF">NCTC13296_01007</name>
</gene>
<sequence>MLVDVIDRVRRRGGTSVSPDRTGACQGMAGLAGQCDDRPVTTLWMIEDLEPWPDQPTPGQVCRPTTYWTTPGATDCIRELVRDIPARVEQITVDDRVELLAHLGHGVTTVLPPQLDTLGDVVLTGHLVWDRYLWMVYRTRPEGRVLVVERHPVIQRTRRIPTEDAGWYGVEYEGARAVHRYGPIPDGYSIVAYALLVTFP</sequence>
<protein>
    <submittedName>
        <fullName evidence="1">Uncharacterized protein</fullName>
    </submittedName>
</protein>
<dbReference type="AlphaFoldDB" id="A0A379LVT7"/>
<accession>A0A379LVT7</accession>